<feature type="transmembrane region" description="Helical" evidence="3">
    <location>
        <begin position="572"/>
        <end position="592"/>
    </location>
</feature>
<evidence type="ECO:0000256" key="2">
    <source>
        <dbReference type="SAM" id="MobiDB-lite"/>
    </source>
</evidence>
<dbReference type="SUPFAM" id="SSF48452">
    <property type="entry name" value="TPR-like"/>
    <property type="match status" value="1"/>
</dbReference>
<dbReference type="Proteomes" id="UP000326396">
    <property type="component" value="Linkage Group LG1"/>
</dbReference>
<organism evidence="4 5">
    <name type="scientific">Mikania micrantha</name>
    <name type="common">bitter vine</name>
    <dbReference type="NCBI Taxonomy" id="192012"/>
    <lineage>
        <taxon>Eukaryota</taxon>
        <taxon>Viridiplantae</taxon>
        <taxon>Streptophyta</taxon>
        <taxon>Embryophyta</taxon>
        <taxon>Tracheophyta</taxon>
        <taxon>Spermatophyta</taxon>
        <taxon>Magnoliopsida</taxon>
        <taxon>eudicotyledons</taxon>
        <taxon>Gunneridae</taxon>
        <taxon>Pentapetalae</taxon>
        <taxon>asterids</taxon>
        <taxon>campanulids</taxon>
        <taxon>Asterales</taxon>
        <taxon>Asteraceae</taxon>
        <taxon>Asteroideae</taxon>
        <taxon>Heliantheae alliance</taxon>
        <taxon>Eupatorieae</taxon>
        <taxon>Mikania</taxon>
    </lineage>
</organism>
<feature type="repeat" description="TPR" evidence="1">
    <location>
        <begin position="215"/>
        <end position="248"/>
    </location>
</feature>
<dbReference type="Gene3D" id="1.25.40.10">
    <property type="entry name" value="Tetratricopeptide repeat domain"/>
    <property type="match status" value="1"/>
</dbReference>
<keyword evidence="3" id="KW-0812">Transmembrane</keyword>
<protein>
    <submittedName>
        <fullName evidence="4">Uncharacterized protein</fullName>
    </submittedName>
</protein>
<keyword evidence="3" id="KW-1133">Transmembrane helix</keyword>
<keyword evidence="1" id="KW-0802">TPR repeat</keyword>
<gene>
    <name evidence="4" type="ORF">E3N88_00793</name>
</gene>
<dbReference type="OrthoDB" id="245563at2759"/>
<evidence type="ECO:0000313" key="4">
    <source>
        <dbReference type="EMBL" id="KAD7477657.1"/>
    </source>
</evidence>
<accession>A0A5N6Q0J1</accession>
<dbReference type="InterPro" id="IPR011990">
    <property type="entry name" value="TPR-like_helical_dom_sf"/>
</dbReference>
<evidence type="ECO:0000256" key="3">
    <source>
        <dbReference type="SAM" id="Phobius"/>
    </source>
</evidence>
<dbReference type="PANTHER" id="PTHR48433:SF1">
    <property type="entry name" value="OUTER ENVELOPE PROTEIN 61-LIKE"/>
    <property type="match status" value="1"/>
</dbReference>
<reference evidence="4 5" key="1">
    <citation type="submission" date="2019-05" db="EMBL/GenBank/DDBJ databases">
        <title>Mikania micrantha, genome provides insights into the molecular mechanism of rapid growth.</title>
        <authorList>
            <person name="Liu B."/>
        </authorList>
    </citation>
    <scope>NUCLEOTIDE SEQUENCE [LARGE SCALE GENOMIC DNA]</scope>
    <source>
        <strain evidence="4">NLD-2019</strain>
        <tissue evidence="4">Leaf</tissue>
    </source>
</reference>
<dbReference type="InterPro" id="IPR053319">
    <property type="entry name" value="OEP61"/>
</dbReference>
<dbReference type="SMART" id="SM00028">
    <property type="entry name" value="TPR"/>
    <property type="match status" value="3"/>
</dbReference>
<proteinExistence type="predicted"/>
<evidence type="ECO:0000256" key="1">
    <source>
        <dbReference type="PROSITE-ProRule" id="PRU00339"/>
    </source>
</evidence>
<evidence type="ECO:0000313" key="5">
    <source>
        <dbReference type="Proteomes" id="UP000326396"/>
    </source>
</evidence>
<name>A0A5N6Q0J1_9ASTR</name>
<dbReference type="InterPro" id="IPR019734">
    <property type="entry name" value="TPR_rpt"/>
</dbReference>
<feature type="region of interest" description="Disordered" evidence="2">
    <location>
        <begin position="281"/>
        <end position="314"/>
    </location>
</feature>
<comment type="caution">
    <text evidence="4">The sequence shown here is derived from an EMBL/GenBank/DDBJ whole genome shotgun (WGS) entry which is preliminary data.</text>
</comment>
<dbReference type="PROSITE" id="PS50005">
    <property type="entry name" value="TPR"/>
    <property type="match status" value="1"/>
</dbReference>
<dbReference type="AlphaFoldDB" id="A0A5N6Q0J1"/>
<dbReference type="PANTHER" id="PTHR48433">
    <property type="entry name" value="OUTER ENVELOPE PROTEIN 61-LIKE"/>
    <property type="match status" value="1"/>
</dbReference>
<keyword evidence="3" id="KW-0472">Membrane</keyword>
<dbReference type="EMBL" id="SZYD01000001">
    <property type="protein sequence ID" value="KAD7477657.1"/>
    <property type="molecule type" value="Genomic_DNA"/>
</dbReference>
<sequence>MEDPCWQQPRSKIESNIALNGIEFTCVAKLVKLRRMFPGMMDPEMMRLAQEQMSRMSPADLARIQQQMMSNPDLVRMATDSMKHMKPEDFRYAAEQLKSTRPDDMAAIGEKMANATPEELAAMRSRVDAQISYELNAAQMLKKQGNEYHSQGRFNDALEKYIRAKNNLKGVPASKGGTLLLACSLNLMSCYLKTGKYDECIKEGTEVLASDARNVKALYRRGQAFKHLGQLQKAVSDLSKARELSPDDETIADVLRDTEDRLNEQGDEDAPGGIRIEEITDEVPSPVSNKDQTSSLNSSEQKKDFSKQVRSTTGVLNDDKESVRSFQNFLSQTDPETMASLSGGKFENLSPDMVKTASDMISKMPPEEFKKMLEMATSFQGQNGNPLLNRNSNNEPGMPNFTPDMIKSATDMMSKMPPEDLQKMFEMSSSLNGGSQSNWNNSINSDGQESHRSSTGYGNAGESGPSRGFLNSRSVPQPSFPSSSSDIRSQLKNPAMREMMSSMMKNMSPDMMANMSEQFGVKLSREDAERAQQAMSSLSPENLDRLMKWADRIQRVGENAVKTKNWLLGRQGMVLAVCMLVFAMFLHWLGYIGS</sequence>
<feature type="region of interest" description="Disordered" evidence="2">
    <location>
        <begin position="429"/>
        <end position="489"/>
    </location>
</feature>
<feature type="compositionally biased region" description="Polar residues" evidence="2">
    <location>
        <begin position="429"/>
        <end position="457"/>
    </location>
</feature>
<feature type="compositionally biased region" description="Low complexity" evidence="2">
    <location>
        <begin position="472"/>
        <end position="485"/>
    </location>
</feature>
<dbReference type="Pfam" id="PF00515">
    <property type="entry name" value="TPR_1"/>
    <property type="match status" value="1"/>
</dbReference>
<keyword evidence="5" id="KW-1185">Reference proteome</keyword>
<feature type="compositionally biased region" description="Polar residues" evidence="2">
    <location>
        <begin position="286"/>
        <end position="299"/>
    </location>
</feature>